<gene>
    <name evidence="2" type="ORF">FJQ98_19370</name>
</gene>
<evidence type="ECO:0000256" key="1">
    <source>
        <dbReference type="SAM" id="Coils"/>
    </source>
</evidence>
<keyword evidence="3" id="KW-1185">Reference proteome</keyword>
<sequence length="305" mass="35304">MSKKTEAIEVVKSTLNNFFDETMNTITAEKQRYRNAENKVIDEIKDLLKNATSATLHLRNKVDDIKGNIEELSEQQQKLAQDLAVKEIKGDHKRATELEEELTNVTAKKMAVQMKLDVLAKQETDISVDEKQKFLTLVNSFNNIVFDSSPVQKGLDMLDSLIQQLTSYKEQVSREKYMATQQPELETILKRVNTDTQLVDAIVTYEARQYIKETKQHKLHNYPETRFIAMWLNDEQSGTFTEFCQKYHHIVSNPSNELIYYVNRGIRHNGDQYKIGNVLTTYDLKRFKPEDIESLVESGAISSER</sequence>
<reference evidence="2 3" key="1">
    <citation type="submission" date="2020-01" db="EMBL/GenBank/DDBJ databases">
        <authorList>
            <person name="Liu G."/>
            <person name="Liu B."/>
        </authorList>
    </citation>
    <scope>NUCLEOTIDE SEQUENCE [LARGE SCALE GENOMIC DNA]</scope>
    <source>
        <strain evidence="2 3">FJAT-51161</strain>
    </source>
</reference>
<proteinExistence type="predicted"/>
<dbReference type="Proteomes" id="UP000596049">
    <property type="component" value="Chromosome"/>
</dbReference>
<evidence type="ECO:0000313" key="3">
    <source>
        <dbReference type="Proteomes" id="UP000596049"/>
    </source>
</evidence>
<dbReference type="RefSeq" id="WP_053595248.1">
    <property type="nucleotide sequence ID" value="NZ_CP067341.1"/>
</dbReference>
<protein>
    <recommendedName>
        <fullName evidence="4">Phage protein</fullName>
    </recommendedName>
</protein>
<organism evidence="2 3">
    <name type="scientific">Lysinibacillus agricola</name>
    <dbReference type="NCBI Taxonomy" id="2590012"/>
    <lineage>
        <taxon>Bacteria</taxon>
        <taxon>Bacillati</taxon>
        <taxon>Bacillota</taxon>
        <taxon>Bacilli</taxon>
        <taxon>Bacillales</taxon>
        <taxon>Bacillaceae</taxon>
        <taxon>Lysinibacillus</taxon>
    </lineage>
</organism>
<dbReference type="EMBL" id="CP067341">
    <property type="protein sequence ID" value="QQP11354.1"/>
    <property type="molecule type" value="Genomic_DNA"/>
</dbReference>
<name>A0ABX7ANK3_9BACI</name>
<accession>A0ABX7ANK3</accession>
<evidence type="ECO:0008006" key="4">
    <source>
        <dbReference type="Google" id="ProtNLM"/>
    </source>
</evidence>
<keyword evidence="1" id="KW-0175">Coiled coil</keyword>
<evidence type="ECO:0000313" key="2">
    <source>
        <dbReference type="EMBL" id="QQP11354.1"/>
    </source>
</evidence>
<feature type="coiled-coil region" evidence="1">
    <location>
        <begin position="19"/>
        <end position="115"/>
    </location>
</feature>